<feature type="domain" description="Aminotransferase class I/classII large" evidence="8">
    <location>
        <begin position="30"/>
        <end position="389"/>
    </location>
</feature>
<evidence type="ECO:0000256" key="4">
    <source>
        <dbReference type="ARBA" id="ARBA00022679"/>
    </source>
</evidence>
<dbReference type="InterPro" id="IPR004838">
    <property type="entry name" value="NHTrfase_class1_PyrdxlP-BS"/>
</dbReference>
<dbReference type="SUPFAM" id="SSF53383">
    <property type="entry name" value="PLP-dependent transferases"/>
    <property type="match status" value="1"/>
</dbReference>
<evidence type="ECO:0000256" key="3">
    <source>
        <dbReference type="ARBA" id="ARBA00022576"/>
    </source>
</evidence>
<dbReference type="RefSeq" id="WP_263807207.1">
    <property type="nucleotide sequence ID" value="NZ_JBEPMC010000024.1"/>
</dbReference>
<keyword evidence="4 7" id="KW-0808">Transferase</keyword>
<evidence type="ECO:0000259" key="8">
    <source>
        <dbReference type="Pfam" id="PF00155"/>
    </source>
</evidence>
<comment type="similarity">
    <text evidence="2 7">Belongs to the class-I pyridoxal-phosphate-dependent aminotransferase family.</text>
</comment>
<comment type="catalytic activity">
    <reaction evidence="6">
        <text>L-aspartate + 2-oxoglutarate = oxaloacetate + L-glutamate</text>
        <dbReference type="Rhea" id="RHEA:21824"/>
        <dbReference type="ChEBI" id="CHEBI:16452"/>
        <dbReference type="ChEBI" id="CHEBI:16810"/>
        <dbReference type="ChEBI" id="CHEBI:29985"/>
        <dbReference type="ChEBI" id="CHEBI:29991"/>
        <dbReference type="EC" id="2.6.1.1"/>
    </reaction>
</comment>
<dbReference type="InterPro" id="IPR004839">
    <property type="entry name" value="Aminotransferase_I/II_large"/>
</dbReference>
<evidence type="ECO:0000256" key="5">
    <source>
        <dbReference type="ARBA" id="ARBA00022898"/>
    </source>
</evidence>
<dbReference type="EMBL" id="JBEPMC010000024">
    <property type="protein sequence ID" value="MET3583819.1"/>
    <property type="molecule type" value="Genomic_DNA"/>
</dbReference>
<dbReference type="PANTHER" id="PTHR46383:SF1">
    <property type="entry name" value="ASPARTATE AMINOTRANSFERASE"/>
    <property type="match status" value="1"/>
</dbReference>
<dbReference type="InterPro" id="IPR015422">
    <property type="entry name" value="PyrdxlP-dep_Trfase_small"/>
</dbReference>
<name>A0ABV2GZV9_9HYPH</name>
<keyword evidence="5" id="KW-0663">Pyridoxal phosphate</keyword>
<dbReference type="PANTHER" id="PTHR46383">
    <property type="entry name" value="ASPARTATE AMINOTRANSFERASE"/>
    <property type="match status" value="1"/>
</dbReference>
<dbReference type="Proteomes" id="UP001549204">
    <property type="component" value="Unassembled WGS sequence"/>
</dbReference>
<comment type="cofactor">
    <cofactor evidence="1 7">
        <name>pyridoxal 5'-phosphate</name>
        <dbReference type="ChEBI" id="CHEBI:597326"/>
    </cofactor>
</comment>
<keyword evidence="3 7" id="KW-0032">Aminotransferase</keyword>
<dbReference type="PROSITE" id="PS00105">
    <property type="entry name" value="AA_TRANSFER_CLASS_1"/>
    <property type="match status" value="1"/>
</dbReference>
<evidence type="ECO:0000256" key="2">
    <source>
        <dbReference type="ARBA" id="ARBA00007441"/>
    </source>
</evidence>
<comment type="caution">
    <text evidence="9">The sequence shown here is derived from an EMBL/GenBank/DDBJ whole genome shotgun (WGS) entry which is preliminary data.</text>
</comment>
<dbReference type="Gene3D" id="3.90.1150.10">
    <property type="entry name" value="Aspartate Aminotransferase, domain 1"/>
    <property type="match status" value="1"/>
</dbReference>
<evidence type="ECO:0000256" key="1">
    <source>
        <dbReference type="ARBA" id="ARBA00001933"/>
    </source>
</evidence>
<evidence type="ECO:0000256" key="7">
    <source>
        <dbReference type="RuleBase" id="RU000481"/>
    </source>
</evidence>
<dbReference type="Gene3D" id="3.40.640.10">
    <property type="entry name" value="Type I PLP-dependent aspartate aminotransferase-like (Major domain)"/>
    <property type="match status" value="1"/>
</dbReference>
<evidence type="ECO:0000313" key="9">
    <source>
        <dbReference type="EMBL" id="MET3583819.1"/>
    </source>
</evidence>
<sequence>MLSETMRRVPASPIGAMFERATELRSRGNNLIDLSLGEPDFDTPDHIRAAGIEAIKAGVTRYTAADGTAALKDAVRRKFARDNQLTFERSEVVIAAGAKPLIASAMQVILNPGDKVILSTPAWTSHVGMAQVCAATPVFLETSEYEAYRVDAARLEAAITSETKLLLLCSPGNPTGAVASPEELGAIAEVLRRHPHVNVISDDLYEHIVFSPATFATLAQVAPDLGDRVLTVNGLSKAYAMTGWRIGYAGGPDWWTSGLRALFSQTSGGPCSISQAAAVAALDGPQEFLGERCEVYRRRRDLALSELSKVPGLKAPAPQGAFFLYVDCGAFIGKRAPNGGVIASSSDLADHLLVAGVVTVPGAAFYADPFLRLSVATSDENIVEGIRRIGVGCRQLGWDGRHDTKSVGLRRETAL</sequence>
<evidence type="ECO:0000256" key="6">
    <source>
        <dbReference type="ARBA" id="ARBA00049185"/>
    </source>
</evidence>
<dbReference type="Pfam" id="PF00155">
    <property type="entry name" value="Aminotran_1_2"/>
    <property type="match status" value="1"/>
</dbReference>
<keyword evidence="10" id="KW-1185">Reference proteome</keyword>
<proteinExistence type="inferred from homology"/>
<dbReference type="GO" id="GO:0004069">
    <property type="term" value="F:L-aspartate:2-oxoglutarate aminotransferase activity"/>
    <property type="evidence" value="ECO:0007669"/>
    <property type="project" value="UniProtKB-EC"/>
</dbReference>
<evidence type="ECO:0000313" key="10">
    <source>
        <dbReference type="Proteomes" id="UP001549204"/>
    </source>
</evidence>
<organism evidence="9 10">
    <name type="scientific">Mesorhizobium robiniae</name>
    <dbReference type="NCBI Taxonomy" id="559315"/>
    <lineage>
        <taxon>Bacteria</taxon>
        <taxon>Pseudomonadati</taxon>
        <taxon>Pseudomonadota</taxon>
        <taxon>Alphaproteobacteria</taxon>
        <taxon>Hyphomicrobiales</taxon>
        <taxon>Phyllobacteriaceae</taxon>
        <taxon>Mesorhizobium</taxon>
    </lineage>
</organism>
<dbReference type="CDD" id="cd00609">
    <property type="entry name" value="AAT_like"/>
    <property type="match status" value="1"/>
</dbReference>
<dbReference type="EC" id="2.6.1.-" evidence="7"/>
<dbReference type="InterPro" id="IPR050596">
    <property type="entry name" value="AspAT/PAT-like"/>
</dbReference>
<dbReference type="InterPro" id="IPR015424">
    <property type="entry name" value="PyrdxlP-dep_Trfase"/>
</dbReference>
<gene>
    <name evidence="9" type="ORF">ABID19_006885</name>
</gene>
<dbReference type="InterPro" id="IPR015421">
    <property type="entry name" value="PyrdxlP-dep_Trfase_major"/>
</dbReference>
<accession>A0ABV2GZV9</accession>
<protein>
    <recommendedName>
        <fullName evidence="7">Aminotransferase</fullName>
        <ecNumber evidence="7">2.6.1.-</ecNumber>
    </recommendedName>
</protein>
<reference evidence="9 10" key="1">
    <citation type="submission" date="2024-06" db="EMBL/GenBank/DDBJ databases">
        <title>Genomic Encyclopedia of Type Strains, Phase IV (KMG-IV): sequencing the most valuable type-strain genomes for metagenomic binning, comparative biology and taxonomic classification.</title>
        <authorList>
            <person name="Goeker M."/>
        </authorList>
    </citation>
    <scope>NUCLEOTIDE SEQUENCE [LARGE SCALE GENOMIC DNA]</scope>
    <source>
        <strain evidence="9 10">DSM 100022</strain>
    </source>
</reference>